<comment type="subcellular location">
    <subcellularLocation>
        <location evidence="3">Mitochondrion matrix</location>
    </subcellularLocation>
</comment>
<comment type="subunit">
    <text evidence="3">Interacts with the flavoprotein subunit within the SDH catalytic dimer.</text>
</comment>
<sequence>MWKSIQGVYGAFHFQLSKACLNSSTFRSRWLISRISPFSTNESQPPQYGHGFPIPSFTVRQDEPLPLKRARLLYQSRKRGMLENGLILSTFAAKHLNSFDEQQLEQYDKLINLPSNDWDIYYWATEVKETPPEFKNEVMDLLKQHVKNDDREGRCKQPDLT</sequence>
<dbReference type="RefSeq" id="XP_013790231.1">
    <property type="nucleotide sequence ID" value="XM_013934777.2"/>
</dbReference>
<reference evidence="5 6" key="1">
    <citation type="submission" date="2025-05" db="UniProtKB">
        <authorList>
            <consortium name="RefSeq"/>
        </authorList>
    </citation>
    <scope>IDENTIFICATION</scope>
    <source>
        <tissue evidence="5 6">Muscle</tissue>
    </source>
</reference>
<dbReference type="InterPro" id="IPR028882">
    <property type="entry name" value="SDHAF2"/>
</dbReference>
<dbReference type="PANTHER" id="PTHR12469">
    <property type="entry name" value="PROTEIN EMI5 HOMOLOG, MITOCHONDRIAL"/>
    <property type="match status" value="1"/>
</dbReference>
<evidence type="ECO:0000313" key="6">
    <source>
        <dbReference type="RefSeq" id="XP_022258182.1"/>
    </source>
</evidence>
<gene>
    <name evidence="5 6" type="primary">LOC106474090</name>
</gene>
<organism evidence="4 5">
    <name type="scientific">Limulus polyphemus</name>
    <name type="common">Atlantic horseshoe crab</name>
    <dbReference type="NCBI Taxonomy" id="6850"/>
    <lineage>
        <taxon>Eukaryota</taxon>
        <taxon>Metazoa</taxon>
        <taxon>Ecdysozoa</taxon>
        <taxon>Arthropoda</taxon>
        <taxon>Chelicerata</taxon>
        <taxon>Merostomata</taxon>
        <taxon>Xiphosura</taxon>
        <taxon>Limulidae</taxon>
        <taxon>Limulus</taxon>
    </lineage>
</organism>
<dbReference type="InterPro" id="IPR005631">
    <property type="entry name" value="SDH"/>
</dbReference>
<comment type="function">
    <text evidence="3">Plays an essential role in the assembly of succinate dehydrogenase (SDH), an enzyme complex (also referred to as respiratory complex II) that is a component of both the tricarboxylic acid (TCA) cycle and the mitochondrial electron transport chain, and which couples the oxidation of succinate to fumarate with the reduction of ubiquinone (coenzyme Q) to ubiquinol. Required for flavinylation (covalent attachment of FAD) of the flavoprotein subunit of the SDH catalytic dimer.</text>
</comment>
<protein>
    <recommendedName>
        <fullName evidence="3">Succinate dehydrogenase assembly factor 2, mitochondrial</fullName>
        <shortName evidence="3">SDH assembly factor 2</shortName>
        <shortName evidence="3">SDHAF2</shortName>
    </recommendedName>
</protein>
<keyword evidence="1 3" id="KW-0496">Mitochondrion</keyword>
<evidence type="ECO:0000313" key="4">
    <source>
        <dbReference type="Proteomes" id="UP000694941"/>
    </source>
</evidence>
<name>A0ABM1BWW6_LIMPO</name>
<proteinExistence type="inferred from homology"/>
<keyword evidence="4" id="KW-1185">Reference proteome</keyword>
<dbReference type="Proteomes" id="UP000694941">
    <property type="component" value="Unplaced"/>
</dbReference>
<dbReference type="RefSeq" id="XP_022258182.1">
    <property type="nucleotide sequence ID" value="XM_022402474.1"/>
</dbReference>
<accession>A0ABM1BWW6</accession>
<dbReference type="PANTHER" id="PTHR12469:SF2">
    <property type="entry name" value="SUCCINATE DEHYDROGENASE ASSEMBLY FACTOR 2, MITOCHONDRIAL"/>
    <property type="match status" value="1"/>
</dbReference>
<evidence type="ECO:0000256" key="2">
    <source>
        <dbReference type="ARBA" id="ARBA00023186"/>
    </source>
</evidence>
<dbReference type="Pfam" id="PF03937">
    <property type="entry name" value="Sdh5"/>
    <property type="match status" value="1"/>
</dbReference>
<evidence type="ECO:0000313" key="5">
    <source>
        <dbReference type="RefSeq" id="XP_013790231.1"/>
    </source>
</evidence>
<dbReference type="Gene3D" id="1.10.150.250">
    <property type="entry name" value="Flavinator of succinate dehydrogenase"/>
    <property type="match status" value="1"/>
</dbReference>
<dbReference type="GeneID" id="106474090"/>
<dbReference type="InterPro" id="IPR036714">
    <property type="entry name" value="SDH_sf"/>
</dbReference>
<keyword evidence="2 3" id="KW-0143">Chaperone</keyword>
<evidence type="ECO:0000256" key="3">
    <source>
        <dbReference type="HAMAP-Rule" id="MF_03057"/>
    </source>
</evidence>
<dbReference type="HAMAP" id="MF_03057">
    <property type="entry name" value="SDHAF2"/>
    <property type="match status" value="1"/>
</dbReference>
<evidence type="ECO:0000256" key="1">
    <source>
        <dbReference type="ARBA" id="ARBA00023128"/>
    </source>
</evidence>
<dbReference type="SUPFAM" id="SSF109910">
    <property type="entry name" value="YgfY-like"/>
    <property type="match status" value="1"/>
</dbReference>
<comment type="similarity">
    <text evidence="3">Belongs to the SDHAF2 family.</text>
</comment>